<keyword evidence="4" id="KW-1185">Reference proteome</keyword>
<dbReference type="RefSeq" id="WP_375736021.1">
    <property type="nucleotide sequence ID" value="NZ_JBCGDC010000101.1"/>
</dbReference>
<evidence type="ECO:0000256" key="1">
    <source>
        <dbReference type="SAM" id="MobiDB-lite"/>
    </source>
</evidence>
<protein>
    <submittedName>
        <fullName evidence="3">Toxin glutamine deamidase domain-containing protein</fullName>
    </submittedName>
</protein>
<dbReference type="EMBL" id="JBCGDC010000101">
    <property type="protein sequence ID" value="MFB6396644.1"/>
    <property type="molecule type" value="Genomic_DNA"/>
</dbReference>
<evidence type="ECO:0000313" key="4">
    <source>
        <dbReference type="Proteomes" id="UP001582793"/>
    </source>
</evidence>
<evidence type="ECO:0000313" key="3">
    <source>
        <dbReference type="EMBL" id="MFB6396644.1"/>
    </source>
</evidence>
<sequence length="504" mass="54327">AIPGPRPPASPAAPAPPQPPDPPAPPKPPAPATDPTPATDPAPVPGPARPPRTPPFQQAMLDQRERLRYREYARRQRESYERNRREDEAARLRAESRENLRRHTTFAAESDRMRAIGETELAQRLSAAARREIHRADLRADRANAVLAGTITPDRHDVPDGLDFRRLNRDAGSLFTGPTRAGDHSVLTGTDRPPPVDNTRAYGRRGGLRRPLALHQRDLDERMPRDRDGAVVRTADPRSGGWFRFANDGGPLADPTRAINCVDCTLSFYETWVHGRPRVSAPRTFDGYAHGNIDFPVDGELDGPGRVEDVTGGRFQQLCPDVRGLPPAVGQERVGAAYAELAGQLRAGGHGSYAFVINTWATGASHAWVAINQGGTILFLDPQSGHVSVGQPLYGHDGTRNDGNVTALDVLVLGGDATPMPLPDRPPGTFSARAPLTADDPPVPPSTDEPQPAPPAPEERPVPVPRVDGDTPDFNRVHLLEGSTTHSVPPPPPGPGAHSGSMLR</sequence>
<feature type="region of interest" description="Disordered" evidence="1">
    <location>
        <begin position="1"/>
        <end position="61"/>
    </location>
</feature>
<accession>A0ABV5CXB1</accession>
<organism evidence="3 4">
    <name type="scientific">Polymorphospora lycopeni</name>
    <dbReference type="NCBI Taxonomy" id="3140240"/>
    <lineage>
        <taxon>Bacteria</taxon>
        <taxon>Bacillati</taxon>
        <taxon>Actinomycetota</taxon>
        <taxon>Actinomycetes</taxon>
        <taxon>Micromonosporales</taxon>
        <taxon>Micromonosporaceae</taxon>
        <taxon>Polymorphospora</taxon>
    </lineage>
</organism>
<feature type="region of interest" description="Disordered" evidence="1">
    <location>
        <begin position="418"/>
        <end position="504"/>
    </location>
</feature>
<evidence type="ECO:0000259" key="2">
    <source>
        <dbReference type="Pfam" id="PF15644"/>
    </source>
</evidence>
<feature type="non-terminal residue" evidence="3">
    <location>
        <position position="1"/>
    </location>
</feature>
<feature type="compositionally biased region" description="Basic and acidic residues" evidence="1">
    <location>
        <begin position="457"/>
        <end position="479"/>
    </location>
</feature>
<gene>
    <name evidence="3" type="ORF">AAFH96_26590</name>
</gene>
<feature type="compositionally biased region" description="Pro residues" evidence="1">
    <location>
        <begin position="441"/>
        <end position="456"/>
    </location>
</feature>
<dbReference type="InterPro" id="IPR028908">
    <property type="entry name" value="Tox-PL_dom"/>
</dbReference>
<dbReference type="Proteomes" id="UP001582793">
    <property type="component" value="Unassembled WGS sequence"/>
</dbReference>
<proteinExistence type="predicted"/>
<reference evidence="3 4" key="1">
    <citation type="submission" date="2024-04" db="EMBL/GenBank/DDBJ databases">
        <title>Polymorphospora sp. isolated from Baiyangdian Lake in Xiong'an New Area.</title>
        <authorList>
            <person name="Zhang X."/>
            <person name="Liu J."/>
        </authorList>
    </citation>
    <scope>NUCLEOTIDE SEQUENCE [LARGE SCALE GENOMIC DNA]</scope>
    <source>
        <strain evidence="3 4">2-325</strain>
    </source>
</reference>
<name>A0ABV5CXB1_9ACTN</name>
<feature type="region of interest" description="Disordered" evidence="1">
    <location>
        <begin position="173"/>
        <end position="204"/>
    </location>
</feature>
<dbReference type="Pfam" id="PF15644">
    <property type="entry name" value="Gln_amidase"/>
    <property type="match status" value="1"/>
</dbReference>
<comment type="caution">
    <text evidence="3">The sequence shown here is derived from an EMBL/GenBank/DDBJ whole genome shotgun (WGS) entry which is preliminary data.</text>
</comment>
<feature type="domain" description="Tox-PL" evidence="2">
    <location>
        <begin position="260"/>
        <end position="386"/>
    </location>
</feature>
<feature type="compositionally biased region" description="Pro residues" evidence="1">
    <location>
        <begin position="1"/>
        <end position="54"/>
    </location>
</feature>